<dbReference type="Gene3D" id="1.10.10.10">
    <property type="entry name" value="Winged helix-like DNA-binding domain superfamily/Winged helix DNA-binding domain"/>
    <property type="match status" value="1"/>
</dbReference>
<dbReference type="InterPro" id="IPR002481">
    <property type="entry name" value="FUR"/>
</dbReference>
<reference evidence="1 2" key="1">
    <citation type="submission" date="2024-03" db="EMBL/GenBank/DDBJ databases">
        <title>Human intestinal bacterial collection.</title>
        <authorList>
            <person name="Pauvert C."/>
            <person name="Hitch T.C.A."/>
            <person name="Clavel T."/>
        </authorList>
    </citation>
    <scope>NUCLEOTIDE SEQUENCE [LARGE SCALE GENOMIC DNA]</scope>
    <source>
        <strain evidence="1 2">CLA-AA-H132</strain>
    </source>
</reference>
<evidence type="ECO:0000313" key="1">
    <source>
        <dbReference type="EMBL" id="MEQ2471706.1"/>
    </source>
</evidence>
<gene>
    <name evidence="1" type="ORF">WMO29_04265</name>
</gene>
<dbReference type="Pfam" id="PF01475">
    <property type="entry name" value="FUR"/>
    <property type="match status" value="1"/>
</dbReference>
<keyword evidence="2" id="KW-1185">Reference proteome</keyword>
<dbReference type="SUPFAM" id="SSF46785">
    <property type="entry name" value="Winged helix' DNA-binding domain"/>
    <property type="match status" value="1"/>
</dbReference>
<dbReference type="InterPro" id="IPR036388">
    <property type="entry name" value="WH-like_DNA-bd_sf"/>
</dbReference>
<proteinExistence type="predicted"/>
<organism evidence="1 2">
    <name type="scientific">Laedolimicola intestinihominis</name>
    <dbReference type="NCBI Taxonomy" id="3133166"/>
    <lineage>
        <taxon>Bacteria</taxon>
        <taxon>Bacillati</taxon>
        <taxon>Bacillota</taxon>
        <taxon>Clostridia</taxon>
        <taxon>Lachnospirales</taxon>
        <taxon>Lachnospiraceae</taxon>
        <taxon>Laedolimicola</taxon>
    </lineage>
</organism>
<comment type="caution">
    <text evidence="1">The sequence shown here is derived from an EMBL/GenBank/DDBJ whole genome shotgun (WGS) entry which is preliminary data.</text>
</comment>
<dbReference type="EMBL" id="JBBMFE010000003">
    <property type="protein sequence ID" value="MEQ2471706.1"/>
    <property type="molecule type" value="Genomic_DNA"/>
</dbReference>
<accession>A0ABV1FE93</accession>
<sequence length="163" mass="18153">MLAFLGEHPDELLTARQMAGALEEKQISLSAVYRNLVQLEAEEKVRRSAKIGSHEAFYQYLDAKGCKGALHMSCVKCGKTFHMADSNAALFAKHLAQNEQFYACIISDATACCAEGMEFVLKDDLAYPDDYPELGAEITVIGEFQSYEENGMTWYHLVNARLA</sequence>
<name>A0ABV1FE93_9FIRM</name>
<protein>
    <submittedName>
        <fullName evidence="1">Transcriptional repressor</fullName>
    </submittedName>
</protein>
<evidence type="ECO:0000313" key="2">
    <source>
        <dbReference type="Proteomes" id="UP001438008"/>
    </source>
</evidence>
<dbReference type="InterPro" id="IPR036390">
    <property type="entry name" value="WH_DNA-bd_sf"/>
</dbReference>
<dbReference type="RefSeq" id="WP_349163898.1">
    <property type="nucleotide sequence ID" value="NZ_JBBMFE010000003.1"/>
</dbReference>
<dbReference type="Proteomes" id="UP001438008">
    <property type="component" value="Unassembled WGS sequence"/>
</dbReference>